<evidence type="ECO:0000256" key="4">
    <source>
        <dbReference type="ARBA" id="ARBA00022962"/>
    </source>
</evidence>
<evidence type="ECO:0000313" key="9">
    <source>
        <dbReference type="Proteomes" id="UP001375370"/>
    </source>
</evidence>
<comment type="function">
    <text evidence="7">Catalyzes the hydrolysis of glutamine to glutamate and ammonia as part of the biosynthesis of pyridoxal 5'-phosphate. The resulting ammonia molecule is channeled to the active site of PdxS.</text>
</comment>
<sequence>MKIGVLALQGAFSEHLKILRCFQNLETVEVRQPVQLLDLCGLIIPGGESTTILKLMGLYRLDTMLADLCARGFPIWGTCAGAILMAGEVGNTNPNMPAGLGLMKITVRRNAFGRQVDSFEEKLRVPVLGDKPFPAVFIRAPLIESSEPPAEVLARLGNRAIVAVRQDNLLATTFHPELGDDDRFHQYFVSMAETYQAYHTNF</sequence>
<dbReference type="GO" id="GO:0004359">
    <property type="term" value="F:glutaminase activity"/>
    <property type="evidence" value="ECO:0007669"/>
    <property type="project" value="UniProtKB-EC"/>
</dbReference>
<evidence type="ECO:0000313" key="8">
    <source>
        <dbReference type="EMBL" id="WWX25192.1"/>
    </source>
</evidence>
<protein>
    <recommendedName>
        <fullName evidence="7">Pyridoxal 5'-phosphate synthase subunit PdxT</fullName>
        <ecNumber evidence="7">4.3.3.6</ecNumber>
    </recommendedName>
    <alternativeName>
        <fullName evidence="7">Pdx2</fullName>
    </alternativeName>
    <alternativeName>
        <fullName evidence="7">Pyridoxal 5'-phosphate synthase glutaminase subunit</fullName>
        <ecNumber evidence="7">3.5.1.2</ecNumber>
    </alternativeName>
</protein>
<proteinExistence type="inferred from homology"/>
<dbReference type="NCBIfam" id="TIGR03800">
    <property type="entry name" value="PLP_synth_Pdx2"/>
    <property type="match status" value="1"/>
</dbReference>
<keyword evidence="4 7" id="KW-0315">Glutamine amidotransferase</keyword>
<comment type="catalytic activity">
    <reaction evidence="6 7">
        <text>L-glutamine + H2O = L-glutamate + NH4(+)</text>
        <dbReference type="Rhea" id="RHEA:15889"/>
        <dbReference type="ChEBI" id="CHEBI:15377"/>
        <dbReference type="ChEBI" id="CHEBI:28938"/>
        <dbReference type="ChEBI" id="CHEBI:29985"/>
        <dbReference type="ChEBI" id="CHEBI:58359"/>
        <dbReference type="EC" id="3.5.1.2"/>
    </reaction>
</comment>
<dbReference type="PANTHER" id="PTHR31559:SF0">
    <property type="entry name" value="PYRIDOXAL 5'-PHOSPHATE SYNTHASE SUBUNIT SNO1-RELATED"/>
    <property type="match status" value="1"/>
</dbReference>
<dbReference type="RefSeq" id="WP_338737332.1">
    <property type="nucleotide sequence ID" value="NZ_CP146612.1"/>
</dbReference>
<dbReference type="Proteomes" id="UP001375370">
    <property type="component" value="Chromosome"/>
</dbReference>
<dbReference type="PROSITE" id="PS51273">
    <property type="entry name" value="GATASE_TYPE_1"/>
    <property type="match status" value="1"/>
</dbReference>
<evidence type="ECO:0000256" key="7">
    <source>
        <dbReference type="HAMAP-Rule" id="MF_01615"/>
    </source>
</evidence>
<evidence type="ECO:0000256" key="6">
    <source>
        <dbReference type="ARBA" id="ARBA00049534"/>
    </source>
</evidence>
<dbReference type="EC" id="3.5.1.2" evidence="7"/>
<dbReference type="Gene3D" id="3.40.50.880">
    <property type="match status" value="1"/>
</dbReference>
<dbReference type="PROSITE" id="PS01236">
    <property type="entry name" value="PDXT_SNO_1"/>
    <property type="match status" value="1"/>
</dbReference>
<evidence type="ECO:0000256" key="2">
    <source>
        <dbReference type="ARBA" id="ARBA00022801"/>
    </source>
</evidence>
<comment type="subunit">
    <text evidence="7">In the presence of PdxS, forms a dodecamer of heterodimers. Only shows activity in the heterodimer.</text>
</comment>
<dbReference type="GO" id="GO:0036381">
    <property type="term" value="F:pyridoxal 5'-phosphate synthase (glutamine hydrolysing) activity"/>
    <property type="evidence" value="ECO:0007669"/>
    <property type="project" value="UniProtKB-EC"/>
</dbReference>
<keyword evidence="9" id="KW-1185">Reference proteome</keyword>
<keyword evidence="2 7" id="KW-0378">Hydrolase</keyword>
<dbReference type="EMBL" id="CP146612">
    <property type="protein sequence ID" value="WWX25192.1"/>
    <property type="molecule type" value="Genomic_DNA"/>
</dbReference>
<dbReference type="CDD" id="cd01749">
    <property type="entry name" value="GATase1_PB"/>
    <property type="match status" value="1"/>
</dbReference>
<feature type="binding site" evidence="7">
    <location>
        <position position="109"/>
    </location>
    <ligand>
        <name>L-glutamine</name>
        <dbReference type="ChEBI" id="CHEBI:58359"/>
    </ligand>
</feature>
<dbReference type="HAMAP" id="MF_01615">
    <property type="entry name" value="PdxT"/>
    <property type="match status" value="1"/>
</dbReference>
<dbReference type="SUPFAM" id="SSF52317">
    <property type="entry name" value="Class I glutamine amidotransferase-like"/>
    <property type="match status" value="1"/>
</dbReference>
<feature type="active site" description="Charge relay system" evidence="7">
    <location>
        <position position="177"/>
    </location>
</feature>
<feature type="active site" description="Charge relay system" evidence="7">
    <location>
        <position position="175"/>
    </location>
</feature>
<feature type="active site" description="Nucleophile" evidence="7">
    <location>
        <position position="79"/>
    </location>
</feature>
<keyword evidence="5 7" id="KW-0456">Lyase</keyword>
<keyword evidence="3 7" id="KW-0663">Pyridoxal phosphate</keyword>
<dbReference type="InterPro" id="IPR029062">
    <property type="entry name" value="Class_I_gatase-like"/>
</dbReference>
<comment type="similarity">
    <text evidence="1 7">Belongs to the glutaminase PdxT/SNO family.</text>
</comment>
<dbReference type="PANTHER" id="PTHR31559">
    <property type="entry name" value="PYRIDOXAL 5'-PHOSPHATE SYNTHASE SUBUNIT SNO"/>
    <property type="match status" value="1"/>
</dbReference>
<comment type="pathway">
    <text evidence="7">Cofactor biosynthesis; pyridoxal 5'-phosphate biosynthesis.</text>
</comment>
<accession>A0ABZ2J2T9</accession>
<reference evidence="8 9" key="1">
    <citation type="submission" date="2024-03" db="EMBL/GenBank/DDBJ databases">
        <title>A Dehalogenimonas Isolated from Estuarine Sediments Dihaloeliminates Chlorinated Alkanes.</title>
        <authorList>
            <person name="Yang Y."/>
            <person name="Wang H."/>
        </authorList>
    </citation>
    <scope>NUCLEOTIDE SEQUENCE [LARGE SCALE GENOMIC DNA]</scope>
    <source>
        <strain evidence="8 9">W</strain>
    </source>
</reference>
<dbReference type="PROSITE" id="PS51130">
    <property type="entry name" value="PDXT_SNO_2"/>
    <property type="match status" value="1"/>
</dbReference>
<organism evidence="8 9">
    <name type="scientific">Candidatus Dehalogenimonas loeffleri</name>
    <dbReference type="NCBI Taxonomy" id="3127115"/>
    <lineage>
        <taxon>Bacteria</taxon>
        <taxon>Bacillati</taxon>
        <taxon>Chloroflexota</taxon>
        <taxon>Dehalococcoidia</taxon>
        <taxon>Dehalococcoidales</taxon>
        <taxon>Dehalococcoidaceae</taxon>
        <taxon>Dehalogenimonas</taxon>
    </lineage>
</organism>
<evidence type="ECO:0000256" key="1">
    <source>
        <dbReference type="ARBA" id="ARBA00008345"/>
    </source>
</evidence>
<evidence type="ECO:0000256" key="3">
    <source>
        <dbReference type="ARBA" id="ARBA00022898"/>
    </source>
</evidence>
<dbReference type="InterPro" id="IPR021196">
    <property type="entry name" value="PdxT/SNO_CS"/>
</dbReference>
<dbReference type="Pfam" id="PF01174">
    <property type="entry name" value="SNO"/>
    <property type="match status" value="1"/>
</dbReference>
<evidence type="ECO:0000256" key="5">
    <source>
        <dbReference type="ARBA" id="ARBA00023239"/>
    </source>
</evidence>
<dbReference type="EC" id="4.3.3.6" evidence="7"/>
<feature type="binding site" evidence="7">
    <location>
        <begin position="47"/>
        <end position="49"/>
    </location>
    <ligand>
        <name>L-glutamine</name>
        <dbReference type="ChEBI" id="CHEBI:58359"/>
    </ligand>
</feature>
<gene>
    <name evidence="7 8" type="primary">pdxT</name>
    <name evidence="8" type="ORF">V8247_08000</name>
</gene>
<feature type="binding site" evidence="7">
    <location>
        <begin position="138"/>
        <end position="139"/>
    </location>
    <ligand>
        <name>L-glutamine</name>
        <dbReference type="ChEBI" id="CHEBI:58359"/>
    </ligand>
</feature>
<name>A0ABZ2J2T9_9CHLR</name>
<dbReference type="InterPro" id="IPR002161">
    <property type="entry name" value="PdxT/SNO"/>
</dbReference>
<comment type="catalytic activity">
    <reaction evidence="7">
        <text>aldehydo-D-ribose 5-phosphate + D-glyceraldehyde 3-phosphate + L-glutamine = pyridoxal 5'-phosphate + L-glutamate + phosphate + 3 H2O + H(+)</text>
        <dbReference type="Rhea" id="RHEA:31507"/>
        <dbReference type="ChEBI" id="CHEBI:15377"/>
        <dbReference type="ChEBI" id="CHEBI:15378"/>
        <dbReference type="ChEBI" id="CHEBI:29985"/>
        <dbReference type="ChEBI" id="CHEBI:43474"/>
        <dbReference type="ChEBI" id="CHEBI:58273"/>
        <dbReference type="ChEBI" id="CHEBI:58359"/>
        <dbReference type="ChEBI" id="CHEBI:59776"/>
        <dbReference type="ChEBI" id="CHEBI:597326"/>
        <dbReference type="EC" id="4.3.3.6"/>
    </reaction>
</comment>
<dbReference type="PIRSF" id="PIRSF005639">
    <property type="entry name" value="Glut_amidoT_SNO"/>
    <property type="match status" value="1"/>
</dbReference>